<evidence type="ECO:0000313" key="6">
    <source>
        <dbReference type="Proteomes" id="UP000327157"/>
    </source>
</evidence>
<protein>
    <submittedName>
        <fullName evidence="5">Zinc finger CCCH domain-containing protein 13</fullName>
    </submittedName>
</protein>
<evidence type="ECO:0000313" key="5">
    <source>
        <dbReference type="EMBL" id="KAB2612027.1"/>
    </source>
</evidence>
<keyword evidence="1" id="KW-0862">Zinc</keyword>
<evidence type="ECO:0000259" key="4">
    <source>
        <dbReference type="PROSITE" id="PS50103"/>
    </source>
</evidence>
<organism evidence="5 6">
    <name type="scientific">Pyrus ussuriensis x Pyrus communis</name>
    <dbReference type="NCBI Taxonomy" id="2448454"/>
    <lineage>
        <taxon>Eukaryota</taxon>
        <taxon>Viridiplantae</taxon>
        <taxon>Streptophyta</taxon>
        <taxon>Embryophyta</taxon>
        <taxon>Tracheophyta</taxon>
        <taxon>Spermatophyta</taxon>
        <taxon>Magnoliopsida</taxon>
        <taxon>eudicotyledons</taxon>
        <taxon>Gunneridae</taxon>
        <taxon>Pentapetalae</taxon>
        <taxon>rosids</taxon>
        <taxon>fabids</taxon>
        <taxon>Rosales</taxon>
        <taxon>Rosaceae</taxon>
        <taxon>Amygdaloideae</taxon>
        <taxon>Maleae</taxon>
        <taxon>Pyrus</taxon>
    </lineage>
</organism>
<proteinExistence type="predicted"/>
<evidence type="ECO:0000256" key="2">
    <source>
        <dbReference type="SAM" id="Coils"/>
    </source>
</evidence>
<dbReference type="Proteomes" id="UP000327157">
    <property type="component" value="Unassembled WGS sequence"/>
</dbReference>
<feature type="compositionally biased region" description="Basic and acidic residues" evidence="3">
    <location>
        <begin position="134"/>
        <end position="143"/>
    </location>
</feature>
<keyword evidence="2" id="KW-0175">Coiled coil</keyword>
<name>A0A5N5G9Z3_9ROSA</name>
<comment type="caution">
    <text evidence="5">The sequence shown here is derived from an EMBL/GenBank/DDBJ whole genome shotgun (WGS) entry which is preliminary data.</text>
</comment>
<reference evidence="5 6" key="2">
    <citation type="submission" date="2019-11" db="EMBL/GenBank/DDBJ databases">
        <title>A de novo genome assembly of a pear dwarfing rootstock.</title>
        <authorList>
            <person name="Wang F."/>
            <person name="Wang J."/>
            <person name="Li S."/>
            <person name="Zhang Y."/>
            <person name="Fang M."/>
            <person name="Ma L."/>
            <person name="Zhao Y."/>
            <person name="Jiang S."/>
        </authorList>
    </citation>
    <scope>NUCLEOTIDE SEQUENCE [LARGE SCALE GENOMIC DNA]</scope>
    <source>
        <strain evidence="5">S2</strain>
        <tissue evidence="5">Leaf</tissue>
    </source>
</reference>
<dbReference type="AlphaFoldDB" id="A0A5N5G9Z3"/>
<feature type="compositionally biased region" description="Basic and acidic residues" evidence="3">
    <location>
        <begin position="315"/>
        <end position="339"/>
    </location>
</feature>
<keyword evidence="1" id="KW-0863">Zinc-finger</keyword>
<accession>A0A5N5G9Z3</accession>
<evidence type="ECO:0000256" key="1">
    <source>
        <dbReference type="PROSITE-ProRule" id="PRU00723"/>
    </source>
</evidence>
<dbReference type="Gene3D" id="4.10.1000.10">
    <property type="entry name" value="Zinc finger, CCCH-type"/>
    <property type="match status" value="1"/>
</dbReference>
<sequence length="490" mass="55384">MAERKLFKTKLCVLYQRGRCARQSCSFAHGEAELRRFSGGSFHDSNCGISVGNLVIMLHLRYAMMDHQRYIVLEYIFFYRVKTQDGFVNMPTFYLLLLQLMNFKGIMQDDGNPNSPLSNVSLIYEGGRDFGGDDLRDRLDRRHSPQRSYSPERHIRGRHIVREYSPSRSLERESKRRKKHLDGQSDFSGSLRISNEAEDEAKEANIKLSSTGVLEVQLKQLQSEINMLDNRKSQLGVHVEEKSQEVDSLTSKIKELEAQLYKEKEECKRSQVRLNKLGDQLALDIYVTDANEEDSSINIVSDGETTGFPVNPHNEQLHDASPSKKRLDAIRDTAKESKQSAHPTRGHLTTSSRPKKLSRWSIHPTQSNFDKEEPVNNGIGGPKVLAKQGKHDRRKTASSGILSADKLKSSESGPVVPSTSMAAHAVDTEVEFELEDKSEMVENGSARIEEGAAYERGRFSFHLPPPPPILRNNHSQHEGDDEIIDVQGVE</sequence>
<evidence type="ECO:0000256" key="3">
    <source>
        <dbReference type="SAM" id="MobiDB-lite"/>
    </source>
</evidence>
<dbReference type="PANTHER" id="PTHR38160:SF1">
    <property type="entry name" value="ZINC FINGER CCCH DOMAIN-CONTAINING PROTEIN 40"/>
    <property type="match status" value="1"/>
</dbReference>
<dbReference type="EMBL" id="SMOL01000481">
    <property type="protein sequence ID" value="KAB2612027.1"/>
    <property type="molecule type" value="Genomic_DNA"/>
</dbReference>
<feature type="zinc finger region" description="C3H1-type" evidence="1">
    <location>
        <begin position="6"/>
        <end position="32"/>
    </location>
</feature>
<feature type="region of interest" description="Disordered" evidence="3">
    <location>
        <begin position="134"/>
        <end position="194"/>
    </location>
</feature>
<gene>
    <name evidence="5" type="ORF">D8674_041677</name>
</gene>
<feature type="region of interest" description="Disordered" evidence="3">
    <location>
        <begin position="303"/>
        <end position="422"/>
    </location>
</feature>
<feature type="domain" description="C3H1-type" evidence="4">
    <location>
        <begin position="6"/>
        <end position="32"/>
    </location>
</feature>
<keyword evidence="1" id="KW-0479">Metal-binding</keyword>
<dbReference type="OrthoDB" id="665283at2759"/>
<dbReference type="PANTHER" id="PTHR38160">
    <property type="entry name" value="ZINC FINGER CCCH DOMAIN-CONTAINING PROTEIN 40"/>
    <property type="match status" value="1"/>
</dbReference>
<dbReference type="GO" id="GO:0008270">
    <property type="term" value="F:zinc ion binding"/>
    <property type="evidence" value="ECO:0007669"/>
    <property type="project" value="UniProtKB-KW"/>
</dbReference>
<feature type="coiled-coil region" evidence="2">
    <location>
        <begin position="239"/>
        <end position="273"/>
    </location>
</feature>
<dbReference type="PROSITE" id="PS50103">
    <property type="entry name" value="ZF_C3H1"/>
    <property type="match status" value="1"/>
</dbReference>
<reference evidence="5 6" key="1">
    <citation type="submission" date="2019-09" db="EMBL/GenBank/DDBJ databases">
        <authorList>
            <person name="Ou C."/>
        </authorList>
    </citation>
    <scope>NUCLEOTIDE SEQUENCE [LARGE SCALE GENOMIC DNA]</scope>
    <source>
        <strain evidence="5">S2</strain>
        <tissue evidence="5">Leaf</tissue>
    </source>
</reference>
<dbReference type="InterPro" id="IPR045868">
    <property type="entry name" value="Znf_C3H13/40"/>
</dbReference>
<keyword evidence="6" id="KW-1185">Reference proteome</keyword>
<feature type="region of interest" description="Disordered" evidence="3">
    <location>
        <begin position="458"/>
        <end position="490"/>
    </location>
</feature>
<dbReference type="InterPro" id="IPR000571">
    <property type="entry name" value="Znf_CCCH"/>
</dbReference>